<evidence type="ECO:0000256" key="1">
    <source>
        <dbReference type="ARBA" id="ARBA00004442"/>
    </source>
</evidence>
<keyword evidence="3" id="KW-0812">Transmembrane</keyword>
<dbReference type="EMBL" id="CP098324">
    <property type="protein sequence ID" value="URW78067.1"/>
    <property type="molecule type" value="Genomic_DNA"/>
</dbReference>
<evidence type="ECO:0000259" key="7">
    <source>
        <dbReference type="PROSITE" id="PS51208"/>
    </source>
</evidence>
<evidence type="ECO:0000256" key="6">
    <source>
        <dbReference type="SAM" id="MobiDB-lite"/>
    </source>
</evidence>
<comment type="subcellular location">
    <subcellularLocation>
        <location evidence="1">Cell outer membrane</location>
    </subcellularLocation>
</comment>
<dbReference type="Proteomes" id="UP001056268">
    <property type="component" value="Chromosome"/>
</dbReference>
<dbReference type="NCBIfam" id="TIGR01414">
    <property type="entry name" value="autotrans_barl"/>
    <property type="match status" value="1"/>
</dbReference>
<evidence type="ECO:0000256" key="4">
    <source>
        <dbReference type="ARBA" id="ARBA00023136"/>
    </source>
</evidence>
<proteinExistence type="predicted"/>
<feature type="compositionally biased region" description="Basic and acidic residues" evidence="6">
    <location>
        <begin position="152"/>
        <end position="171"/>
    </location>
</feature>
<evidence type="ECO:0000313" key="9">
    <source>
        <dbReference type="Proteomes" id="UP001056268"/>
    </source>
</evidence>
<feature type="compositionally biased region" description="Acidic residues" evidence="6">
    <location>
        <begin position="114"/>
        <end position="133"/>
    </location>
</feature>
<feature type="domain" description="Autotransporter" evidence="7">
    <location>
        <begin position="249"/>
        <end position="526"/>
    </location>
</feature>
<dbReference type="InterPro" id="IPR005546">
    <property type="entry name" value="Autotransporte_beta"/>
</dbReference>
<dbReference type="InterPro" id="IPR006315">
    <property type="entry name" value="OM_autotransptr_brl_dom"/>
</dbReference>
<dbReference type="SUPFAM" id="SSF103515">
    <property type="entry name" value="Autotransporter"/>
    <property type="match status" value="1"/>
</dbReference>
<dbReference type="PROSITE" id="PS51208">
    <property type="entry name" value="AUTOTRANSPORTER"/>
    <property type="match status" value="1"/>
</dbReference>
<feature type="region of interest" description="Disordered" evidence="6">
    <location>
        <begin position="110"/>
        <end position="171"/>
    </location>
</feature>
<evidence type="ECO:0000313" key="8">
    <source>
        <dbReference type="EMBL" id="URW78067.1"/>
    </source>
</evidence>
<dbReference type="RefSeq" id="WP_232218665.1">
    <property type="nucleotide sequence ID" value="NZ_CP010969.1"/>
</dbReference>
<keyword evidence="4" id="KW-0472">Membrane</keyword>
<dbReference type="InterPro" id="IPR036709">
    <property type="entry name" value="Autotransporte_beta_dom_sf"/>
</dbReference>
<dbReference type="Gene3D" id="2.40.128.130">
    <property type="entry name" value="Autotransporter beta-domain"/>
    <property type="match status" value="1"/>
</dbReference>
<protein>
    <submittedName>
        <fullName evidence="8">Autotransporter outer membrane beta-barrel domain-containing protein</fullName>
    </submittedName>
</protein>
<name>A0ABY4U0A0_RICCR</name>
<evidence type="ECO:0000256" key="3">
    <source>
        <dbReference type="ARBA" id="ARBA00022692"/>
    </source>
</evidence>
<reference evidence="8" key="1">
    <citation type="submission" date="2022-05" db="EMBL/GenBank/DDBJ databases">
        <title>Tracking Rickettsia raoultii infection dynamics in vivo by bioorthogonal metabolic labeling.</title>
        <authorList>
            <person name="Zhu D.-Y."/>
            <person name="Jia N."/>
            <person name="Li C."/>
            <person name="Zhang M.-Z."/>
            <person name="Liu H.-B."/>
            <person name="Cao W.-C."/>
        </authorList>
    </citation>
    <scope>NUCLEOTIDE SEQUENCE</scope>
    <source>
        <strain evidence="8">BIME</strain>
    </source>
</reference>
<dbReference type="SMART" id="SM00869">
    <property type="entry name" value="Autotransporter"/>
    <property type="match status" value="1"/>
</dbReference>
<evidence type="ECO:0000256" key="2">
    <source>
        <dbReference type="ARBA" id="ARBA00022452"/>
    </source>
</evidence>
<keyword evidence="5" id="KW-0998">Cell outer membrane</keyword>
<organism evidence="8 9">
    <name type="scientific">Rickettsia conorii subsp. raoultii</name>
    <dbReference type="NCBI Taxonomy" id="369822"/>
    <lineage>
        <taxon>Bacteria</taxon>
        <taxon>Pseudomonadati</taxon>
        <taxon>Pseudomonadota</taxon>
        <taxon>Alphaproteobacteria</taxon>
        <taxon>Rickettsiales</taxon>
        <taxon>Rickettsiaceae</taxon>
        <taxon>Rickettsieae</taxon>
        <taxon>Rickettsia</taxon>
        <taxon>spotted fever group</taxon>
    </lineage>
</organism>
<evidence type="ECO:0000256" key="5">
    <source>
        <dbReference type="ARBA" id="ARBA00023237"/>
    </source>
</evidence>
<gene>
    <name evidence="8" type="ORF">NBT09_01595</name>
</gene>
<dbReference type="Pfam" id="PF03797">
    <property type="entry name" value="Autotransporter"/>
    <property type="match status" value="1"/>
</dbReference>
<sequence length="526" mass="57515">MKQKLLQDVLSQAAAQAVANGDVSYGGVVVVVPAVASVVPVAPLVLPADPEEDAEEVIAIPAVAAPLAPAPVVINMEDVGVVPPPVEEAPHTGAEIMIVQRIERIVPVEGNIEGFDDDEDDDFNSEEDYENDDYNIIQEQTKVEVSSSTNKSESKDSEVSFENSKQEEARQEEEAKVIASIKEAAEASIAEAVRVEAAEVVEMQNAVKQDEEMIGAIYNPIHDITQMSCNIISHRMFSSAAVAAGDEDEKVLDKSLWIAGTYGTNTQKGFAGYKGHASGGTIGFDIGSDNYKDLVGIAYTKLDSKFKSNGSRSNTNIDSHIVTLYGQKELPKNFMIQAMFAYNHNIVKSKINRLGTIATGKYKNNNYNFETLLSYNHLMNGDITLTPNLGIRYGHSKDDTYQESDVGIQHLSIASKKQHLWSGILGGKVALAPQKIAEGFSVTPALQASVEHYFNNNSKKLNAKVKWKDREVNETIALPRQPKVAYNIGASVLTEKDNVSVLLEYNCHLQKKYQSHQGFVKLKVKL</sequence>
<keyword evidence="9" id="KW-1185">Reference proteome</keyword>
<accession>A0ABY4U0A0</accession>
<keyword evidence="2" id="KW-1134">Transmembrane beta strand</keyword>